<name>A0ABS2Y3P7_POLSP</name>
<dbReference type="EMBL" id="JAAWVQ010104830">
    <property type="protein sequence ID" value="MBN3281054.1"/>
    <property type="molecule type" value="Genomic_DNA"/>
</dbReference>
<keyword evidence="3" id="KW-1185">Reference proteome</keyword>
<feature type="non-terminal residue" evidence="2">
    <location>
        <position position="137"/>
    </location>
</feature>
<feature type="domain" description="PH" evidence="1">
    <location>
        <begin position="26"/>
        <end position="130"/>
    </location>
</feature>
<reference evidence="2" key="1">
    <citation type="journal article" date="2021" name="Cell">
        <title>Tracing the genetic footprints of vertebrate landing in non-teleost ray-finned fishes.</title>
        <authorList>
            <person name="Bi X."/>
            <person name="Wang K."/>
            <person name="Yang L."/>
            <person name="Pan H."/>
            <person name="Jiang H."/>
            <person name="Wei Q."/>
            <person name="Fang M."/>
            <person name="Yu H."/>
            <person name="Zhu C."/>
            <person name="Cai Y."/>
            <person name="He Y."/>
            <person name="Gan X."/>
            <person name="Zeng H."/>
            <person name="Yu D."/>
            <person name="Zhu Y."/>
            <person name="Jiang H."/>
            <person name="Qiu Q."/>
            <person name="Yang H."/>
            <person name="Zhang Y.E."/>
            <person name="Wang W."/>
            <person name="Zhu M."/>
            <person name="He S."/>
            <person name="Zhang G."/>
        </authorList>
    </citation>
    <scope>NUCLEOTIDE SEQUENCE</scope>
    <source>
        <strain evidence="2">Pddl_001</strain>
    </source>
</reference>
<dbReference type="CDD" id="cd13308">
    <property type="entry name" value="PH_3BP2"/>
    <property type="match status" value="1"/>
</dbReference>
<dbReference type="Gene3D" id="2.30.29.30">
    <property type="entry name" value="Pleckstrin-homology domain (PH domain)/Phosphotyrosine-binding domain (PTB)"/>
    <property type="match status" value="1"/>
</dbReference>
<dbReference type="PANTHER" id="PTHR15126:SF4">
    <property type="entry name" value="SH3 DOMAIN-BINDING PROTEIN 2"/>
    <property type="match status" value="1"/>
</dbReference>
<evidence type="ECO:0000259" key="1">
    <source>
        <dbReference type="PROSITE" id="PS50003"/>
    </source>
</evidence>
<sequence>MASGEVRWPIPMKAIGAQNLLTMPGGVMFSGYLHKKGGTQIQILKWPLRFVIIHKGCIYYFKTSTSDSPQGAFSLNGYNRVVRAAEETTSSNVFPFKIVHFSKKHRTWYFSAACEEERKVKTISLTQFTSFKSLVTS</sequence>
<dbReference type="Pfam" id="PF00169">
    <property type="entry name" value="PH"/>
    <property type="match status" value="1"/>
</dbReference>
<dbReference type="PROSITE" id="PS50003">
    <property type="entry name" value="PH_DOMAIN"/>
    <property type="match status" value="1"/>
</dbReference>
<feature type="non-terminal residue" evidence="2">
    <location>
        <position position="1"/>
    </location>
</feature>
<dbReference type="Proteomes" id="UP001166093">
    <property type="component" value="Unassembled WGS sequence"/>
</dbReference>
<dbReference type="SMART" id="SM00233">
    <property type="entry name" value="PH"/>
    <property type="match status" value="1"/>
</dbReference>
<comment type="caution">
    <text evidence="2">The sequence shown here is derived from an EMBL/GenBank/DDBJ whole genome shotgun (WGS) entry which is preliminary data.</text>
</comment>
<organism evidence="2 3">
    <name type="scientific">Polyodon spathula</name>
    <name type="common">North American paddlefish</name>
    <name type="synonym">Squalus spathula</name>
    <dbReference type="NCBI Taxonomy" id="7913"/>
    <lineage>
        <taxon>Eukaryota</taxon>
        <taxon>Metazoa</taxon>
        <taxon>Chordata</taxon>
        <taxon>Craniata</taxon>
        <taxon>Vertebrata</taxon>
        <taxon>Euteleostomi</taxon>
        <taxon>Actinopterygii</taxon>
        <taxon>Chondrostei</taxon>
        <taxon>Acipenseriformes</taxon>
        <taxon>Polyodontidae</taxon>
        <taxon>Polyodon</taxon>
    </lineage>
</organism>
<dbReference type="InterPro" id="IPR011993">
    <property type="entry name" value="PH-like_dom_sf"/>
</dbReference>
<gene>
    <name evidence="2" type="primary">Sh3bp2_1</name>
    <name evidence="2" type="ORF">GTO93_0014571</name>
</gene>
<evidence type="ECO:0000313" key="2">
    <source>
        <dbReference type="EMBL" id="MBN3281054.1"/>
    </source>
</evidence>
<dbReference type="PANTHER" id="PTHR15126">
    <property type="entry name" value="SH3-BINDING"/>
    <property type="match status" value="1"/>
</dbReference>
<dbReference type="InterPro" id="IPR001849">
    <property type="entry name" value="PH_domain"/>
</dbReference>
<accession>A0ABS2Y3P7</accession>
<dbReference type="SUPFAM" id="SSF50729">
    <property type="entry name" value="PH domain-like"/>
    <property type="match status" value="1"/>
</dbReference>
<protein>
    <submittedName>
        <fullName evidence="2">3BP2 protein</fullName>
    </submittedName>
</protein>
<proteinExistence type="predicted"/>
<evidence type="ECO:0000313" key="3">
    <source>
        <dbReference type="Proteomes" id="UP001166093"/>
    </source>
</evidence>
<dbReference type="InterPro" id="IPR035848">
    <property type="entry name" value="SH3BP2"/>
</dbReference>